<keyword evidence="7 8" id="KW-0472">Membrane</keyword>
<feature type="transmembrane region" description="Helical" evidence="8">
    <location>
        <begin position="16"/>
        <end position="43"/>
    </location>
</feature>
<evidence type="ECO:0000256" key="3">
    <source>
        <dbReference type="ARBA" id="ARBA00022448"/>
    </source>
</evidence>
<reference evidence="9 10" key="1">
    <citation type="submission" date="2022-09" db="EMBL/GenBank/DDBJ databases">
        <title>Draft genome of isolate Be4.</title>
        <authorList>
            <person name="Sanchez-Castro I."/>
            <person name="Martinez-Rodriguez P."/>
            <person name="Descostes M."/>
            <person name="Merroun M."/>
        </authorList>
    </citation>
    <scope>NUCLEOTIDE SEQUENCE [LARGE SCALE GENOMIC DNA]</scope>
    <source>
        <strain evidence="9 10">Be4</strain>
    </source>
</reference>
<gene>
    <name evidence="9" type="ORF">N0K08_21770</name>
</gene>
<keyword evidence="4 8" id="KW-1003">Cell membrane</keyword>
<sequence>MSLYALFGSWLDTLSLSAYLCMGLMVLVGAAMQGVGGLGYAMLCAPLAALYFPELVPGPLLAVGAPLALLAYLRERQALDVRVAAAALAGRVVGTAAAAVLLSLVDADGLAIFFALLILSGVALSLVGWKVAPTVNNLSVAGLFSGVMGTITAAGGPPFAIAMQRLPPATLRSTLGMVFFIGTLVSLAALTWVGRMGGAQWFYSLALLPWMLAGFSVSTALARKVSRDRIRHWLLGTALVSSLVILWQAL</sequence>
<feature type="transmembrane region" description="Helical" evidence="8">
    <location>
        <begin position="174"/>
        <end position="194"/>
    </location>
</feature>
<evidence type="ECO:0000256" key="2">
    <source>
        <dbReference type="ARBA" id="ARBA00009142"/>
    </source>
</evidence>
<dbReference type="InterPro" id="IPR052017">
    <property type="entry name" value="TSUP"/>
</dbReference>
<comment type="subcellular location">
    <subcellularLocation>
        <location evidence="1 8">Cell membrane</location>
        <topology evidence="1 8">Multi-pass membrane protein</topology>
    </subcellularLocation>
</comment>
<name>A0ABT2PS26_9BURK</name>
<dbReference type="EMBL" id="JAODYH010000017">
    <property type="protein sequence ID" value="MCT9813267.1"/>
    <property type="molecule type" value="Genomic_DNA"/>
</dbReference>
<accession>A0ABT2PS26</accession>
<dbReference type="Pfam" id="PF01925">
    <property type="entry name" value="TauE"/>
    <property type="match status" value="1"/>
</dbReference>
<comment type="similarity">
    <text evidence="2 8">Belongs to the 4-toluene sulfonate uptake permease (TSUP) (TC 2.A.102) family.</text>
</comment>
<feature type="transmembrane region" description="Helical" evidence="8">
    <location>
        <begin position="55"/>
        <end position="73"/>
    </location>
</feature>
<dbReference type="PANTHER" id="PTHR30269:SF37">
    <property type="entry name" value="MEMBRANE TRANSPORTER PROTEIN"/>
    <property type="match status" value="1"/>
</dbReference>
<feature type="transmembrane region" description="Helical" evidence="8">
    <location>
        <begin position="138"/>
        <end position="162"/>
    </location>
</feature>
<evidence type="ECO:0000256" key="7">
    <source>
        <dbReference type="ARBA" id="ARBA00023136"/>
    </source>
</evidence>
<dbReference type="Proteomes" id="UP001525968">
    <property type="component" value="Unassembled WGS sequence"/>
</dbReference>
<keyword evidence="6 8" id="KW-1133">Transmembrane helix</keyword>
<evidence type="ECO:0000313" key="10">
    <source>
        <dbReference type="Proteomes" id="UP001525968"/>
    </source>
</evidence>
<evidence type="ECO:0000256" key="4">
    <source>
        <dbReference type="ARBA" id="ARBA00022475"/>
    </source>
</evidence>
<evidence type="ECO:0000256" key="1">
    <source>
        <dbReference type="ARBA" id="ARBA00004651"/>
    </source>
</evidence>
<dbReference type="InterPro" id="IPR002781">
    <property type="entry name" value="TM_pro_TauE-like"/>
</dbReference>
<evidence type="ECO:0000256" key="6">
    <source>
        <dbReference type="ARBA" id="ARBA00022989"/>
    </source>
</evidence>
<feature type="transmembrane region" description="Helical" evidence="8">
    <location>
        <begin position="85"/>
        <end position="105"/>
    </location>
</feature>
<comment type="caution">
    <text evidence="9">The sequence shown here is derived from an EMBL/GenBank/DDBJ whole genome shotgun (WGS) entry which is preliminary data.</text>
</comment>
<keyword evidence="3" id="KW-0813">Transport</keyword>
<organism evidence="9 10">
    <name type="scientific">Acidovorax bellezanensis</name>
    <dbReference type="NCBI Taxonomy" id="2976702"/>
    <lineage>
        <taxon>Bacteria</taxon>
        <taxon>Pseudomonadati</taxon>
        <taxon>Pseudomonadota</taxon>
        <taxon>Betaproteobacteria</taxon>
        <taxon>Burkholderiales</taxon>
        <taxon>Comamonadaceae</taxon>
        <taxon>Acidovorax</taxon>
    </lineage>
</organism>
<keyword evidence="5 8" id="KW-0812">Transmembrane</keyword>
<proteinExistence type="inferred from homology"/>
<feature type="transmembrane region" description="Helical" evidence="8">
    <location>
        <begin position="233"/>
        <end position="249"/>
    </location>
</feature>
<feature type="transmembrane region" description="Helical" evidence="8">
    <location>
        <begin position="112"/>
        <end position="132"/>
    </location>
</feature>
<dbReference type="PANTHER" id="PTHR30269">
    <property type="entry name" value="TRANSMEMBRANE PROTEIN YFCA"/>
    <property type="match status" value="1"/>
</dbReference>
<evidence type="ECO:0000313" key="9">
    <source>
        <dbReference type="EMBL" id="MCT9813267.1"/>
    </source>
</evidence>
<evidence type="ECO:0000256" key="8">
    <source>
        <dbReference type="RuleBase" id="RU363041"/>
    </source>
</evidence>
<evidence type="ECO:0000256" key="5">
    <source>
        <dbReference type="ARBA" id="ARBA00022692"/>
    </source>
</evidence>
<keyword evidence="10" id="KW-1185">Reference proteome</keyword>
<feature type="transmembrane region" description="Helical" evidence="8">
    <location>
        <begin position="200"/>
        <end position="221"/>
    </location>
</feature>
<protein>
    <recommendedName>
        <fullName evidence="8">Probable membrane transporter protein</fullName>
    </recommendedName>
</protein>